<dbReference type="InterPro" id="IPR010466">
    <property type="entry name" value="DUF1058"/>
</dbReference>
<keyword evidence="1" id="KW-0732">Signal</keyword>
<proteinExistence type="predicted"/>
<feature type="signal peptide" evidence="1">
    <location>
        <begin position="1"/>
        <end position="29"/>
    </location>
</feature>
<dbReference type="AlphaFoldDB" id="A0A6G8IEQ2"/>
<reference evidence="3 4" key="1">
    <citation type="submission" date="2020-03" db="EMBL/GenBank/DDBJ databases">
        <title>Hydrogenophaga sp. nov. isolated from cyanobacterial mat.</title>
        <authorList>
            <person name="Thorat V."/>
            <person name="Kirdat K."/>
            <person name="Tiwarekar B."/>
            <person name="Costa E.D."/>
            <person name="Yadav A."/>
        </authorList>
    </citation>
    <scope>NUCLEOTIDE SEQUENCE [LARGE SCALE GENOMIC DNA]</scope>
    <source>
        <strain evidence="3 4">BA0156</strain>
    </source>
</reference>
<protein>
    <submittedName>
        <fullName evidence="3">SH3 domain-containing protein</fullName>
    </submittedName>
</protein>
<dbReference type="Pfam" id="PF06347">
    <property type="entry name" value="SH3_4"/>
    <property type="match status" value="1"/>
</dbReference>
<sequence>MAAATVARPFSRGFIALSLSLAALAGAHAQTMVSISGSTVNMREAPTLDSAVLWELQRGYPLEVTGRRGSWLAVKDFEGDTGWVARSMTGKAPHHIVKGPTLNLRSAPSTSSAVVAQMARGELLKTLEKRRDWVRVERASGETGWVSRRLVWGF</sequence>
<evidence type="ECO:0000313" key="4">
    <source>
        <dbReference type="Proteomes" id="UP000503162"/>
    </source>
</evidence>
<evidence type="ECO:0000259" key="2">
    <source>
        <dbReference type="PROSITE" id="PS51781"/>
    </source>
</evidence>
<dbReference type="EMBL" id="CP049989">
    <property type="protein sequence ID" value="QIM51470.1"/>
    <property type="molecule type" value="Genomic_DNA"/>
</dbReference>
<evidence type="ECO:0000313" key="3">
    <source>
        <dbReference type="EMBL" id="QIM51470.1"/>
    </source>
</evidence>
<keyword evidence="4" id="KW-1185">Reference proteome</keyword>
<name>A0A6G8IEQ2_9BURK</name>
<dbReference type="PANTHER" id="PTHR34408">
    <property type="entry name" value="FAMILY PROTEIN, PUTATIVE-RELATED"/>
    <property type="match status" value="1"/>
</dbReference>
<accession>A0A6G8IEQ2</accession>
<dbReference type="Gene3D" id="2.30.30.40">
    <property type="entry name" value="SH3 Domains"/>
    <property type="match status" value="2"/>
</dbReference>
<gene>
    <name evidence="3" type="ORF">G9Q37_04620</name>
</gene>
<dbReference type="Pfam" id="PF08239">
    <property type="entry name" value="SH3_3"/>
    <property type="match status" value="1"/>
</dbReference>
<dbReference type="RefSeq" id="WP_166225230.1">
    <property type="nucleotide sequence ID" value="NZ_CP049989.1"/>
</dbReference>
<feature type="chain" id="PRO_5026224416" evidence="1">
    <location>
        <begin position="30"/>
        <end position="154"/>
    </location>
</feature>
<evidence type="ECO:0000256" key="1">
    <source>
        <dbReference type="SAM" id="SignalP"/>
    </source>
</evidence>
<organism evidence="3 4">
    <name type="scientific">Hydrogenophaga crocea</name>
    <dbReference type="NCBI Taxonomy" id="2716225"/>
    <lineage>
        <taxon>Bacteria</taxon>
        <taxon>Pseudomonadati</taxon>
        <taxon>Pseudomonadota</taxon>
        <taxon>Betaproteobacteria</taxon>
        <taxon>Burkholderiales</taxon>
        <taxon>Comamonadaceae</taxon>
        <taxon>Hydrogenophaga</taxon>
    </lineage>
</organism>
<dbReference type="PROSITE" id="PS51781">
    <property type="entry name" value="SH3B"/>
    <property type="match status" value="1"/>
</dbReference>
<dbReference type="KEGG" id="hcz:G9Q37_04620"/>
<dbReference type="InterPro" id="IPR003646">
    <property type="entry name" value="SH3-like_bac-type"/>
</dbReference>
<feature type="domain" description="SH3b" evidence="2">
    <location>
        <begin position="92"/>
        <end position="154"/>
    </location>
</feature>
<dbReference type="Proteomes" id="UP000503162">
    <property type="component" value="Chromosome"/>
</dbReference>
<dbReference type="PANTHER" id="PTHR34408:SF1">
    <property type="entry name" value="GLYCOSYL HYDROLASE FAMILY 19 DOMAIN-CONTAINING PROTEIN HI_1415"/>
    <property type="match status" value="1"/>
</dbReference>
<dbReference type="SMART" id="SM00287">
    <property type="entry name" value="SH3b"/>
    <property type="match status" value="2"/>
</dbReference>
<dbReference type="InterPro" id="IPR052354">
    <property type="entry name" value="Cell_Wall_Dynamics_Protein"/>
</dbReference>